<dbReference type="InterPro" id="IPR005119">
    <property type="entry name" value="LysR_subst-bd"/>
</dbReference>
<dbReference type="InterPro" id="IPR000847">
    <property type="entry name" value="LysR_HTH_N"/>
</dbReference>
<sequence>MATLKQFEALRWIALLGSFERAADRLHTTQSTVSKRIHELETSLGTQLFDRSQRGARLTEKGNRILEIGEEMLSLRDRVVAIAASRATMIRHLRFGVTELTALTWLPQLVAELRATYPNIVLEPEVEQSTTLFENLKNGALDFIVTPDVFRKPGFRSVPLASVRSAWMCSPVLFRDRGVVELAALAQFSILTQGNRSGSGVVFDQWLQACGVSLPHKIQSNSFVAIVGLTLAEVGVSYLPERCFDGLIERERLRIIETNPPLPPITYVVTFRETESSNTVGSISRITQSTCNFTNPIQWA</sequence>
<dbReference type="EMBL" id="JBHTND010000020">
    <property type="protein sequence ID" value="MFD1302883.1"/>
    <property type="molecule type" value="Genomic_DNA"/>
</dbReference>
<comment type="similarity">
    <text evidence="1">Belongs to the LysR transcriptional regulatory family.</text>
</comment>
<evidence type="ECO:0000313" key="7">
    <source>
        <dbReference type="Proteomes" id="UP001597176"/>
    </source>
</evidence>
<evidence type="ECO:0000259" key="5">
    <source>
        <dbReference type="PROSITE" id="PS50931"/>
    </source>
</evidence>
<dbReference type="Proteomes" id="UP001597176">
    <property type="component" value="Unassembled WGS sequence"/>
</dbReference>
<comment type="caution">
    <text evidence="6">The sequence shown here is derived from an EMBL/GenBank/DDBJ whole genome shotgun (WGS) entry which is preliminary data.</text>
</comment>
<organism evidence="6 7">
    <name type="scientific">Methylobacterium marchantiae</name>
    <dbReference type="NCBI Taxonomy" id="600331"/>
    <lineage>
        <taxon>Bacteria</taxon>
        <taxon>Pseudomonadati</taxon>
        <taxon>Pseudomonadota</taxon>
        <taxon>Alphaproteobacteria</taxon>
        <taxon>Hyphomicrobiales</taxon>
        <taxon>Methylobacteriaceae</taxon>
        <taxon>Methylobacterium</taxon>
    </lineage>
</organism>
<proteinExistence type="inferred from homology"/>
<evidence type="ECO:0000256" key="1">
    <source>
        <dbReference type="ARBA" id="ARBA00009437"/>
    </source>
</evidence>
<dbReference type="PANTHER" id="PTHR30126:SF77">
    <property type="entry name" value="TRANSCRIPTIONAL REGULATORY PROTEIN"/>
    <property type="match status" value="1"/>
</dbReference>
<protein>
    <submittedName>
        <fullName evidence="6">LysR family transcriptional regulator</fullName>
    </submittedName>
</protein>
<keyword evidence="7" id="KW-1185">Reference proteome</keyword>
<dbReference type="SUPFAM" id="SSF53850">
    <property type="entry name" value="Periplasmic binding protein-like II"/>
    <property type="match status" value="1"/>
</dbReference>
<evidence type="ECO:0000313" key="6">
    <source>
        <dbReference type="EMBL" id="MFD1302883.1"/>
    </source>
</evidence>
<evidence type="ECO:0000256" key="4">
    <source>
        <dbReference type="ARBA" id="ARBA00023163"/>
    </source>
</evidence>
<dbReference type="PANTHER" id="PTHR30126">
    <property type="entry name" value="HTH-TYPE TRANSCRIPTIONAL REGULATOR"/>
    <property type="match status" value="1"/>
</dbReference>
<keyword evidence="3" id="KW-0238">DNA-binding</keyword>
<feature type="domain" description="HTH lysR-type" evidence="5">
    <location>
        <begin position="1"/>
        <end position="59"/>
    </location>
</feature>
<dbReference type="InterPro" id="IPR036390">
    <property type="entry name" value="WH_DNA-bd_sf"/>
</dbReference>
<dbReference type="InterPro" id="IPR036388">
    <property type="entry name" value="WH-like_DNA-bd_sf"/>
</dbReference>
<dbReference type="CDD" id="cd05466">
    <property type="entry name" value="PBP2_LTTR_substrate"/>
    <property type="match status" value="1"/>
</dbReference>
<reference evidence="7" key="1">
    <citation type="journal article" date="2019" name="Int. J. Syst. Evol. Microbiol.">
        <title>The Global Catalogue of Microorganisms (GCM) 10K type strain sequencing project: providing services to taxonomists for standard genome sequencing and annotation.</title>
        <authorList>
            <consortium name="The Broad Institute Genomics Platform"/>
            <consortium name="The Broad Institute Genome Sequencing Center for Infectious Disease"/>
            <person name="Wu L."/>
            <person name="Ma J."/>
        </authorList>
    </citation>
    <scope>NUCLEOTIDE SEQUENCE [LARGE SCALE GENOMIC DNA]</scope>
    <source>
        <strain evidence="7">CCUG 56108</strain>
    </source>
</reference>
<evidence type="ECO:0000256" key="3">
    <source>
        <dbReference type="ARBA" id="ARBA00023125"/>
    </source>
</evidence>
<evidence type="ECO:0000256" key="2">
    <source>
        <dbReference type="ARBA" id="ARBA00023015"/>
    </source>
</evidence>
<gene>
    <name evidence="6" type="ORF">ACFQ4G_15015</name>
</gene>
<dbReference type="Gene3D" id="3.40.190.10">
    <property type="entry name" value="Periplasmic binding protein-like II"/>
    <property type="match status" value="2"/>
</dbReference>
<dbReference type="Gene3D" id="1.10.10.10">
    <property type="entry name" value="Winged helix-like DNA-binding domain superfamily/Winged helix DNA-binding domain"/>
    <property type="match status" value="1"/>
</dbReference>
<name>A0ABW3X1Q0_9HYPH</name>
<dbReference type="Pfam" id="PF03466">
    <property type="entry name" value="LysR_substrate"/>
    <property type="match status" value="1"/>
</dbReference>
<dbReference type="PROSITE" id="PS50931">
    <property type="entry name" value="HTH_LYSR"/>
    <property type="match status" value="1"/>
</dbReference>
<dbReference type="SUPFAM" id="SSF46785">
    <property type="entry name" value="Winged helix' DNA-binding domain"/>
    <property type="match status" value="1"/>
</dbReference>
<dbReference type="Pfam" id="PF00126">
    <property type="entry name" value="HTH_1"/>
    <property type="match status" value="1"/>
</dbReference>
<dbReference type="PRINTS" id="PR00039">
    <property type="entry name" value="HTHLYSR"/>
</dbReference>
<dbReference type="RefSeq" id="WP_238205269.1">
    <property type="nucleotide sequence ID" value="NZ_JBHTND010000020.1"/>
</dbReference>
<keyword evidence="4" id="KW-0804">Transcription</keyword>
<keyword evidence="2" id="KW-0805">Transcription regulation</keyword>
<accession>A0ABW3X1Q0</accession>